<evidence type="ECO:0000313" key="2">
    <source>
        <dbReference type="Proteomes" id="UP000032303"/>
    </source>
</evidence>
<keyword evidence="2" id="KW-1185">Reference proteome</keyword>
<protein>
    <submittedName>
        <fullName evidence="1">Uncharacterized protein</fullName>
    </submittedName>
</protein>
<dbReference type="KEGG" id="pgb:H744_2c1559"/>
<accession>A0A0C5WT83</accession>
<name>A0A0C5WT83_9GAMM</name>
<sequence>MTMTNCIAKPLASAPVTTSRCCQREEVNMTEQSVTEVRFHWKRFVATPEAQAILLAVGFGYQTRLQLLQALPMFQQSRLQHGLQALLGADMVTISGQQLLLCDDIEVLQKLTSSPQPLTLPMAQVSLTWEDKVALLQRLGVQNPGRALSAISIAAKTVEVE</sequence>
<dbReference type="HOGENOM" id="CLU_1642152_0_0_6"/>
<proteinExistence type="predicted"/>
<dbReference type="EMBL" id="CP005974">
    <property type="protein sequence ID" value="AJR08234.1"/>
    <property type="molecule type" value="Genomic_DNA"/>
</dbReference>
<dbReference type="Proteomes" id="UP000032303">
    <property type="component" value="Chromosome 2"/>
</dbReference>
<dbReference type="AlphaFoldDB" id="A0A0C5WT83"/>
<gene>
    <name evidence="1" type="ORF">H744_2c1559</name>
</gene>
<reference evidence="1 2" key="1">
    <citation type="submission" date="2013-05" db="EMBL/GenBank/DDBJ databases">
        <title>Complete genome sequence of the lipase-producing bacterium Photobacterium gaetbulicola Gung47.</title>
        <authorList>
            <person name="Kim Y.-O."/>
        </authorList>
    </citation>
    <scope>NUCLEOTIDE SEQUENCE [LARGE SCALE GENOMIC DNA]</scope>
    <source>
        <strain evidence="1 2">Gung47</strain>
    </source>
</reference>
<organism evidence="1 2">
    <name type="scientific">Photobacterium gaetbulicola Gung47</name>
    <dbReference type="NCBI Taxonomy" id="658445"/>
    <lineage>
        <taxon>Bacteria</taxon>
        <taxon>Pseudomonadati</taxon>
        <taxon>Pseudomonadota</taxon>
        <taxon>Gammaproteobacteria</taxon>
        <taxon>Vibrionales</taxon>
        <taxon>Vibrionaceae</taxon>
        <taxon>Photobacterium</taxon>
    </lineage>
</organism>
<dbReference type="STRING" id="658445.H744_2c1559"/>
<dbReference type="PATRIC" id="fig|658445.3.peg.3477"/>
<evidence type="ECO:0000313" key="1">
    <source>
        <dbReference type="EMBL" id="AJR08234.1"/>
    </source>
</evidence>